<keyword evidence="3" id="KW-0378">Hydrolase</keyword>
<feature type="transmembrane region" description="Helical" evidence="1">
    <location>
        <begin position="561"/>
        <end position="581"/>
    </location>
</feature>
<dbReference type="Proteomes" id="UP000186781">
    <property type="component" value="Unassembled WGS sequence"/>
</dbReference>
<dbReference type="PANTHER" id="PTHR46825">
    <property type="entry name" value="D-ALANYL-D-ALANINE-CARBOXYPEPTIDASE/ENDOPEPTIDASE AMPH"/>
    <property type="match status" value="1"/>
</dbReference>
<feature type="transmembrane region" description="Helical" evidence="1">
    <location>
        <begin position="630"/>
        <end position="649"/>
    </location>
</feature>
<dbReference type="EMBL" id="MSKX01000007">
    <property type="protein sequence ID" value="OLO85522.1"/>
    <property type="molecule type" value="Genomic_DNA"/>
</dbReference>
<accession>A0ABX3F2I7</accession>
<evidence type="ECO:0000313" key="4">
    <source>
        <dbReference type="Proteomes" id="UP000186781"/>
    </source>
</evidence>
<comment type="caution">
    <text evidence="3">The sequence shown here is derived from an EMBL/GenBank/DDBJ whole genome shotgun (WGS) entry which is preliminary data.</text>
</comment>
<evidence type="ECO:0000256" key="1">
    <source>
        <dbReference type="SAM" id="Phobius"/>
    </source>
</evidence>
<evidence type="ECO:0000259" key="2">
    <source>
        <dbReference type="Pfam" id="PF00144"/>
    </source>
</evidence>
<dbReference type="InterPro" id="IPR050491">
    <property type="entry name" value="AmpC-like"/>
</dbReference>
<dbReference type="Gene3D" id="3.40.710.10">
    <property type="entry name" value="DD-peptidase/beta-lactamase superfamily"/>
    <property type="match status" value="1"/>
</dbReference>
<keyword evidence="1" id="KW-0472">Membrane</keyword>
<dbReference type="SUPFAM" id="SSF56601">
    <property type="entry name" value="beta-lactamase/transpeptidase-like"/>
    <property type="match status" value="1"/>
</dbReference>
<sequence length="659" mass="70680">MNMNATLHTTRNVTRRAMALVVVALLASLSLLTACGSTSSSANLPPREPPSGEHQLTAEDVNAWLDGKLPDALKNGDIPGAVVTVVKDGQVVTARGYGWADTGASGGQPVAVDPQKSLFRVASVSKIPTSIAAMQLVEQGKVDLDADISAYLDFEIERRFDEPLTLRHLLTHSAGFEEHGSLTPTTDLEAYVKNDPPTQAFAPGTTPGYSNYGMALAGYIVQRVSGQPFETYVREHVLEPAGMTTSTYEQPLPKDMADLLGPGYTSTGEEVPFELMGDFPAGSLTVSAPDFAAFMNAQLSRSPKLLREETWEQMWSPGLGEDKLGNRAKAGEMGLGYFDLSRHGRRIVGHGGDIQGWHSQFELYPEEKTGIFISYNGDGNGSDSSNNLRDDLAQGFADRYFPGDAVKASGSKDSAERARQVAGSYVPSRTFWTTFLSAWMPAYSSVSIEHTGDGKLKVDKTQYVEVEPWVWRQVDGAGAIAAQVEDGKVVSLSPGSAYTLLPTTLLQQALVPVFGVCLVLLLVVTVAWPIGALRRRRALKRGQEVGAPVPWLTRVARGGGVLALAAQLTWISLLVVIMTNSSTITDGSFTWLIPVARCAQVLQALGVVAVIPAAADLVIALRRRAGWRRVTMSAVLLAALVALAWWAWAGNALAPSLGM</sequence>
<gene>
    <name evidence="3" type="ORF">BKH13_02210</name>
</gene>
<name>A0ABX3F2I7_ACTNA</name>
<keyword evidence="4" id="KW-1185">Reference proteome</keyword>
<keyword evidence="1" id="KW-0812">Transmembrane</keyword>
<feature type="transmembrane region" description="Helical" evidence="1">
    <location>
        <begin position="509"/>
        <end position="531"/>
    </location>
</feature>
<feature type="domain" description="Beta-lactamase-related" evidence="2">
    <location>
        <begin position="71"/>
        <end position="392"/>
    </location>
</feature>
<keyword evidence="1" id="KW-1133">Transmembrane helix</keyword>
<dbReference type="Pfam" id="PF00144">
    <property type="entry name" value="Beta-lactamase"/>
    <property type="match status" value="1"/>
</dbReference>
<feature type="transmembrane region" description="Helical" evidence="1">
    <location>
        <begin position="601"/>
        <end position="621"/>
    </location>
</feature>
<dbReference type="InterPro" id="IPR001466">
    <property type="entry name" value="Beta-lactam-related"/>
</dbReference>
<proteinExistence type="predicted"/>
<reference evidence="3 4" key="1">
    <citation type="submission" date="2016-12" db="EMBL/GenBank/DDBJ databases">
        <title>Genomic comparison of strains in the 'Actinomyces naeslundii' group.</title>
        <authorList>
            <person name="Mughal S.R."/>
            <person name="Do T."/>
            <person name="Gilbert S.C."/>
            <person name="Witherden E.A."/>
            <person name="Didelot X."/>
            <person name="Beighton D."/>
        </authorList>
    </citation>
    <scope>NUCLEOTIDE SEQUENCE [LARGE SCALE GENOMIC DNA]</scope>
    <source>
        <strain evidence="3 4">WE6B-3</strain>
    </source>
</reference>
<dbReference type="InterPro" id="IPR012338">
    <property type="entry name" value="Beta-lactam/transpept-like"/>
</dbReference>
<evidence type="ECO:0000313" key="3">
    <source>
        <dbReference type="EMBL" id="OLO85522.1"/>
    </source>
</evidence>
<organism evidence="3 4">
    <name type="scientific">Actinomyces naeslundii</name>
    <dbReference type="NCBI Taxonomy" id="1655"/>
    <lineage>
        <taxon>Bacteria</taxon>
        <taxon>Bacillati</taxon>
        <taxon>Actinomycetota</taxon>
        <taxon>Actinomycetes</taxon>
        <taxon>Actinomycetales</taxon>
        <taxon>Actinomycetaceae</taxon>
        <taxon>Actinomyces</taxon>
    </lineage>
</organism>
<dbReference type="GO" id="GO:0016787">
    <property type="term" value="F:hydrolase activity"/>
    <property type="evidence" value="ECO:0007669"/>
    <property type="project" value="UniProtKB-KW"/>
</dbReference>
<protein>
    <submittedName>
        <fullName evidence="3">Serine hydrolase</fullName>
    </submittedName>
</protein>
<dbReference type="PANTHER" id="PTHR46825:SF9">
    <property type="entry name" value="BETA-LACTAMASE-RELATED DOMAIN-CONTAINING PROTEIN"/>
    <property type="match status" value="1"/>
</dbReference>